<evidence type="ECO:0000256" key="1">
    <source>
        <dbReference type="ARBA" id="ARBA00023015"/>
    </source>
</evidence>
<dbReference type="Gene3D" id="1.10.10.10">
    <property type="entry name" value="Winged helix-like DNA-binding domain superfamily/Winged helix DNA-binding domain"/>
    <property type="match status" value="1"/>
</dbReference>
<evidence type="ECO:0000313" key="6">
    <source>
        <dbReference type="Proteomes" id="UP000184335"/>
    </source>
</evidence>
<dbReference type="EMBL" id="FQYI01000006">
    <property type="protein sequence ID" value="SHI89610.1"/>
    <property type="molecule type" value="Genomic_DNA"/>
</dbReference>
<feature type="domain" description="HTH luxR-type" evidence="4">
    <location>
        <begin position="185"/>
        <end position="250"/>
    </location>
</feature>
<gene>
    <name evidence="5" type="ORF">SAMN05443429_1069</name>
</gene>
<dbReference type="OrthoDB" id="1727128at2"/>
<evidence type="ECO:0000313" key="5">
    <source>
        <dbReference type="EMBL" id="SHI89610.1"/>
    </source>
</evidence>
<name>A0A1M6EW33_9FLAO</name>
<accession>A0A1M6EW33</accession>
<keyword evidence="2" id="KW-0238">DNA-binding</keyword>
<dbReference type="CDD" id="cd06170">
    <property type="entry name" value="LuxR_C_like"/>
    <property type="match status" value="1"/>
</dbReference>
<proteinExistence type="predicted"/>
<evidence type="ECO:0000256" key="3">
    <source>
        <dbReference type="ARBA" id="ARBA00023163"/>
    </source>
</evidence>
<dbReference type="PROSITE" id="PS50043">
    <property type="entry name" value="HTH_LUXR_2"/>
    <property type="match status" value="1"/>
</dbReference>
<sequence length="252" mass="29358">MEEKNQFFSDKNTVKSISEKDAVQTGNYLEIVKAFARVTYMSIYVIDYQNKGFEYVSDNPLFLCGLTPDEVQELGYGFYFRNVKQEDLPLLLKINEVGFDFYEKLPLEDRKNYTISYDFHIINEKKNSILINHKLTPMFLTEDGKIWKAMCIVALSPNHTAGNITISKQGSETFWKYNLERKKWVEEAKAKLSDREIEILRLYARGLTITEIAEQIFVSADTVKFHRRKLFEKIGVQNITEALAYATNNKLL</sequence>
<reference evidence="5 6" key="1">
    <citation type="submission" date="2016-11" db="EMBL/GenBank/DDBJ databases">
        <authorList>
            <person name="Jaros S."/>
            <person name="Januszkiewicz K."/>
            <person name="Wedrychowicz H."/>
        </authorList>
    </citation>
    <scope>NUCLEOTIDE SEQUENCE [LARGE SCALE GENOMIC DNA]</scope>
    <source>
        <strain evidence="5 6">DSM 25479</strain>
    </source>
</reference>
<keyword evidence="6" id="KW-1185">Reference proteome</keyword>
<dbReference type="STRING" id="1118202.SAMN05443429_1069"/>
<dbReference type="PRINTS" id="PR00038">
    <property type="entry name" value="HTHLUXR"/>
</dbReference>
<dbReference type="Gene3D" id="3.30.450.20">
    <property type="entry name" value="PAS domain"/>
    <property type="match status" value="1"/>
</dbReference>
<dbReference type="GO" id="GO:0003677">
    <property type="term" value="F:DNA binding"/>
    <property type="evidence" value="ECO:0007669"/>
    <property type="project" value="UniProtKB-KW"/>
</dbReference>
<protein>
    <submittedName>
        <fullName evidence="5">Regulatory protein, luxR family</fullName>
    </submittedName>
</protein>
<evidence type="ECO:0000259" key="4">
    <source>
        <dbReference type="PROSITE" id="PS50043"/>
    </source>
</evidence>
<keyword evidence="1" id="KW-0805">Transcription regulation</keyword>
<dbReference type="SMART" id="SM00421">
    <property type="entry name" value="HTH_LUXR"/>
    <property type="match status" value="1"/>
</dbReference>
<organism evidence="5 6">
    <name type="scientific">Cruoricaptor ignavus</name>
    <dbReference type="NCBI Taxonomy" id="1118202"/>
    <lineage>
        <taxon>Bacteria</taxon>
        <taxon>Pseudomonadati</taxon>
        <taxon>Bacteroidota</taxon>
        <taxon>Flavobacteriia</taxon>
        <taxon>Flavobacteriales</taxon>
        <taxon>Weeksellaceae</taxon>
        <taxon>Cruoricaptor</taxon>
    </lineage>
</organism>
<dbReference type="RefSeq" id="WP_073179573.1">
    <property type="nucleotide sequence ID" value="NZ_FQYI01000006.1"/>
</dbReference>
<dbReference type="PANTHER" id="PTHR44688">
    <property type="entry name" value="DNA-BINDING TRANSCRIPTIONAL ACTIVATOR DEVR_DOSR"/>
    <property type="match status" value="1"/>
</dbReference>
<dbReference type="Proteomes" id="UP000184335">
    <property type="component" value="Unassembled WGS sequence"/>
</dbReference>
<dbReference type="InterPro" id="IPR036388">
    <property type="entry name" value="WH-like_DNA-bd_sf"/>
</dbReference>
<dbReference type="InterPro" id="IPR016032">
    <property type="entry name" value="Sig_transdc_resp-reg_C-effctor"/>
</dbReference>
<keyword evidence="3" id="KW-0804">Transcription</keyword>
<dbReference type="InterPro" id="IPR000792">
    <property type="entry name" value="Tscrpt_reg_LuxR_C"/>
</dbReference>
<dbReference type="Pfam" id="PF00196">
    <property type="entry name" value="GerE"/>
    <property type="match status" value="1"/>
</dbReference>
<dbReference type="SUPFAM" id="SSF46894">
    <property type="entry name" value="C-terminal effector domain of the bipartite response regulators"/>
    <property type="match status" value="1"/>
</dbReference>
<dbReference type="AlphaFoldDB" id="A0A1M6EW33"/>
<evidence type="ECO:0000256" key="2">
    <source>
        <dbReference type="ARBA" id="ARBA00023125"/>
    </source>
</evidence>
<dbReference type="PANTHER" id="PTHR44688:SF16">
    <property type="entry name" value="DNA-BINDING TRANSCRIPTIONAL ACTIVATOR DEVR_DOSR"/>
    <property type="match status" value="1"/>
</dbReference>
<dbReference type="GO" id="GO:0006355">
    <property type="term" value="P:regulation of DNA-templated transcription"/>
    <property type="evidence" value="ECO:0007669"/>
    <property type="project" value="InterPro"/>
</dbReference>